<dbReference type="Gene3D" id="3.10.100.10">
    <property type="entry name" value="Mannose-Binding Protein A, subunit A"/>
    <property type="match status" value="3"/>
</dbReference>
<dbReference type="GO" id="GO:0016020">
    <property type="term" value="C:membrane"/>
    <property type="evidence" value="ECO:0007669"/>
    <property type="project" value="UniProtKB-SubCell"/>
</dbReference>
<keyword evidence="7" id="KW-0472">Membrane</keyword>
<dbReference type="Pfam" id="PF01826">
    <property type="entry name" value="TIL"/>
    <property type="match status" value="1"/>
</dbReference>
<dbReference type="FunFam" id="2.10.25.10:FF:000038">
    <property type="entry name" value="Fibrillin 2"/>
    <property type="match status" value="3"/>
</dbReference>
<evidence type="ECO:0000259" key="12">
    <source>
        <dbReference type="PROSITE" id="PS50041"/>
    </source>
</evidence>
<dbReference type="InterPro" id="IPR016187">
    <property type="entry name" value="CTDL_fold"/>
</dbReference>
<name>A0AAD9MWL4_9ANNE</name>
<dbReference type="SMART" id="SM00179">
    <property type="entry name" value="EGF_CA"/>
    <property type="match status" value="5"/>
</dbReference>
<dbReference type="CDD" id="cd00037">
    <property type="entry name" value="CLECT"/>
    <property type="match status" value="2"/>
</dbReference>
<dbReference type="PROSITE" id="PS50041">
    <property type="entry name" value="C_TYPE_LECTIN_2"/>
    <property type="match status" value="3"/>
</dbReference>
<dbReference type="GO" id="GO:0005509">
    <property type="term" value="F:calcium ion binding"/>
    <property type="evidence" value="ECO:0007669"/>
    <property type="project" value="InterPro"/>
</dbReference>
<protein>
    <submittedName>
        <fullName evidence="14">Uncharacterized protein</fullName>
    </submittedName>
</protein>
<dbReference type="InterPro" id="IPR001304">
    <property type="entry name" value="C-type_lectin-like"/>
</dbReference>
<dbReference type="Gene3D" id="2.60.120.1000">
    <property type="match status" value="1"/>
</dbReference>
<dbReference type="NCBIfam" id="NF040941">
    <property type="entry name" value="GGGWT_bact"/>
    <property type="match status" value="1"/>
</dbReference>
<feature type="domain" description="EGF-like" evidence="11">
    <location>
        <begin position="568"/>
        <end position="606"/>
    </location>
</feature>
<dbReference type="Pfam" id="PF08742">
    <property type="entry name" value="C8"/>
    <property type="match status" value="1"/>
</dbReference>
<evidence type="ECO:0000256" key="1">
    <source>
        <dbReference type="ARBA" id="ARBA00004370"/>
    </source>
</evidence>
<feature type="domain" description="C-type lectin" evidence="12">
    <location>
        <begin position="672"/>
        <end position="791"/>
    </location>
</feature>
<gene>
    <name evidence="14" type="ORF">LSH36_662g04064</name>
</gene>
<comment type="subcellular location">
    <subcellularLocation>
        <location evidence="1">Membrane</location>
    </subcellularLocation>
    <subcellularLocation>
        <location evidence="2">Secreted</location>
    </subcellularLocation>
</comment>
<evidence type="ECO:0000256" key="10">
    <source>
        <dbReference type="PROSITE-ProRule" id="PRU00076"/>
    </source>
</evidence>
<feature type="domain" description="EGF-like" evidence="11">
    <location>
        <begin position="1117"/>
        <end position="1157"/>
    </location>
</feature>
<accession>A0AAD9MWL4</accession>
<sequence length="1497" mass="166404">MNVIRLFIIQTFPDICQSPYDVQCRTRDDQINWNETDDILFVPCSANQGLLCLNSDQLEGACREYELRFLCPQDINECEDPSVCPDPNSECVNTHGSYICRCKGDYYMYDDKCVASRPCTGWGDPHYTTFDKRRFDFQGTCHYVLSEPCHDVNTSDKLVTYRVLAKNEYRNRVQRNRRVSQTKSILVEVYGYSVELRQLGRVSSNGVEQTLPVYIHNAEATRPGSFIEVRQLVDGVSLTTDFGLYVHFDGKNRFRLTLADSYAGEVCGLCGDFNGDPSNDFLMSNGSMATDVSHFGNSWKDVALSDVGCDDGQTPNPECETWDEQIQVNRLCSVISDPEGPFSACHGVVDPDEYEYGCAYDLCSDIHNEEMLCDAIAAYAEVCKEHGVIISWRSDELCAPTCLPHSYFSDLVTSCPNTCTDPTAAVNCQLPQVSGCVCDPGLLLSGDLCVQPEMCGCVSEGGAYHKLGDAWYQGNCTTLCECRDEGAIVCDNNVACHSDGSCISLPGGVMTCVCNPGYTGQPYNCTDIDECVEDIHYCHDGADCINTDGSYQCECKDGFTGNGFDCQDVDECLTNPCHVYASCVNEPGSYSCYCLSGYTGDGSYCQEILDPDLGNVSDGEKNGCSFYMEYCSDIATCLDLPDGQFICQCPDGANGDGLKDGTGCQYHGTVEFNYNCYQFVETSLSFYEARKECQMRGGDLASLATAGSLLFIRQYGDNNEISGTFWIGYTDSLWSGTFVWLDGSISAHTYWTPDEPELKASQHCVFVDVGYNATYRFHTADCGAVRNFICQQSRRPQGCPVGWSQTADGGCVTLFDDAMTYFDAYMTCVTHGADFISVNETEQLKDISNMFDSTDLPFWIGLNDGYFNQLDGTYHWTDNSMPPVQMKADLDGMTCVIWDIWNRTYSPVSCDDQNIFFCTRRYGDKCHKLKPEKSLTRDEAILSCNNMGGDLVTIATEAKQTFIREWIGKRMTEVNYWIGLIEDTNDDNYTWSDGTKYEYTNWGKGQPSDPNSNGCVYIDAAQRYAWADMACDAHLAFICEYYNTPCRNNDDCHQNGQCYLGQCRCKNGYIGDGRDVCTDILACEGDADCHKNGHCNISRLCECKIGYDGNGKNYCTNVDECSLGIHECHKDANCYDTDGYYDCVCKDGFTGNGRECQDIPTSCDFLKRREPKTDSGMYVIDPDGPGGVAPFMVECDMRTDRGVTVVSHDAMHMIKVSVYPEPESYEKIIRYKYGSIEQMLALINISDFCYQEMTFQCDNGAPLDGYYVDGAGFRRNKWGGAVTEGKCPCGEIGSCTTPGSNCNCDGNGFITSYDYGKLTDKNQLPVTKLVFGRISGISKAYHTLSALYCGPRQFGIPTDCDEARWRYHISYDTPVLIDVDGPDEDEAGNLSPFLAHCDMTSYLHVGVTEIPHDMDICGRLRGLAVACWTTDHYHLCSNPGVDISEGCFIFDFASLPLERFFIVEFVKGLAGFHPAVQIVSSDGLTVFVVVCIKFVQQ</sequence>
<evidence type="ECO:0000256" key="6">
    <source>
        <dbReference type="ARBA" id="ARBA00022737"/>
    </source>
</evidence>
<dbReference type="Proteomes" id="UP001208570">
    <property type="component" value="Unassembled WGS sequence"/>
</dbReference>
<dbReference type="CDD" id="cd19941">
    <property type="entry name" value="TIL"/>
    <property type="match status" value="1"/>
</dbReference>
<dbReference type="PROSITE" id="PS01186">
    <property type="entry name" value="EGF_2"/>
    <property type="match status" value="6"/>
</dbReference>
<feature type="domain" description="EGF-like" evidence="11">
    <location>
        <begin position="527"/>
        <end position="567"/>
    </location>
</feature>
<dbReference type="SUPFAM" id="SSF56436">
    <property type="entry name" value="C-type lectin-like"/>
    <property type="match status" value="3"/>
</dbReference>
<evidence type="ECO:0000259" key="13">
    <source>
        <dbReference type="PROSITE" id="PS51233"/>
    </source>
</evidence>
<dbReference type="InterPro" id="IPR002919">
    <property type="entry name" value="TIL_dom"/>
</dbReference>
<evidence type="ECO:0000256" key="9">
    <source>
        <dbReference type="ARBA" id="ARBA00023180"/>
    </source>
</evidence>
<dbReference type="SUPFAM" id="SSF56496">
    <property type="entry name" value="Fibrinogen C-terminal domain-like"/>
    <property type="match status" value="1"/>
</dbReference>
<feature type="domain" description="VWFD" evidence="13">
    <location>
        <begin position="117"/>
        <end position="310"/>
    </location>
</feature>
<evidence type="ECO:0000256" key="5">
    <source>
        <dbReference type="ARBA" id="ARBA00022729"/>
    </source>
</evidence>
<dbReference type="Pfam" id="PF00059">
    <property type="entry name" value="Lectin_C"/>
    <property type="match status" value="3"/>
</dbReference>
<evidence type="ECO:0000256" key="3">
    <source>
        <dbReference type="ARBA" id="ARBA00022525"/>
    </source>
</evidence>
<dbReference type="Pfam" id="PF13330">
    <property type="entry name" value="Mucin2_WxxW"/>
    <property type="match status" value="1"/>
</dbReference>
<dbReference type="PROSITE" id="PS00010">
    <property type="entry name" value="ASX_HYDROXYL"/>
    <property type="match status" value="4"/>
</dbReference>
<dbReference type="SMART" id="SM00181">
    <property type="entry name" value="EGF"/>
    <property type="match status" value="9"/>
</dbReference>
<dbReference type="InterPro" id="IPR000152">
    <property type="entry name" value="EGF-type_Asp/Asn_hydroxyl_site"/>
</dbReference>
<reference evidence="14" key="1">
    <citation type="journal article" date="2023" name="Mol. Biol. Evol.">
        <title>Third-Generation Sequencing Reveals the Adaptive Role of the Epigenome in Three Deep-Sea Polychaetes.</title>
        <authorList>
            <person name="Perez M."/>
            <person name="Aroh O."/>
            <person name="Sun Y."/>
            <person name="Lan Y."/>
            <person name="Juniper S.K."/>
            <person name="Young C.R."/>
            <person name="Angers B."/>
            <person name="Qian P.Y."/>
        </authorList>
    </citation>
    <scope>NUCLEOTIDE SEQUENCE</scope>
    <source>
        <strain evidence="14">P08H-3</strain>
    </source>
</reference>
<feature type="domain" description="EGF-like" evidence="11">
    <location>
        <begin position="1079"/>
        <end position="1116"/>
    </location>
</feature>
<feature type="domain" description="C-type lectin" evidence="12">
    <location>
        <begin position="807"/>
        <end position="919"/>
    </location>
</feature>
<feature type="domain" description="C-type lectin" evidence="12">
    <location>
        <begin position="922"/>
        <end position="1040"/>
    </location>
</feature>
<evidence type="ECO:0000259" key="11">
    <source>
        <dbReference type="PROSITE" id="PS50026"/>
    </source>
</evidence>
<proteinExistence type="predicted"/>
<keyword evidence="9" id="KW-0325">Glycoprotein</keyword>
<dbReference type="InterPro" id="IPR049883">
    <property type="entry name" value="NOTCH1_EGF-like"/>
</dbReference>
<dbReference type="SMART" id="SM00832">
    <property type="entry name" value="C8"/>
    <property type="match status" value="1"/>
</dbReference>
<dbReference type="PROSITE" id="PS00615">
    <property type="entry name" value="C_TYPE_LECTIN_1"/>
    <property type="match status" value="1"/>
</dbReference>
<comment type="caution">
    <text evidence="10">Lacks conserved residue(s) required for the propagation of feature annotation.</text>
</comment>
<dbReference type="InterPro" id="IPR024731">
    <property type="entry name" value="NELL2-like_EGF"/>
</dbReference>
<dbReference type="SUPFAM" id="SSF57196">
    <property type="entry name" value="EGF/Laminin"/>
    <property type="match status" value="4"/>
</dbReference>
<dbReference type="PANTHER" id="PTHR46160:SF10">
    <property type="entry name" value="MUCIN-5AC-LIKE ISOFORM X2"/>
    <property type="match status" value="1"/>
</dbReference>
<dbReference type="InterPro" id="IPR001881">
    <property type="entry name" value="EGF-like_Ca-bd_dom"/>
</dbReference>
<dbReference type="PROSITE" id="PS01187">
    <property type="entry name" value="EGF_CA"/>
    <property type="match status" value="3"/>
</dbReference>
<keyword evidence="4 10" id="KW-0245">EGF-like domain</keyword>
<feature type="domain" description="EGF-like" evidence="11">
    <location>
        <begin position="486"/>
        <end position="526"/>
    </location>
</feature>
<dbReference type="InterPro" id="IPR016186">
    <property type="entry name" value="C-type_lectin-like/link_sf"/>
</dbReference>
<dbReference type="CDD" id="cd00054">
    <property type="entry name" value="EGF_CA"/>
    <property type="match status" value="4"/>
</dbReference>
<dbReference type="InterPro" id="IPR025615">
    <property type="entry name" value="TILa_dom"/>
</dbReference>
<evidence type="ECO:0000313" key="15">
    <source>
        <dbReference type="Proteomes" id="UP001208570"/>
    </source>
</evidence>
<dbReference type="GO" id="GO:0005576">
    <property type="term" value="C:extracellular region"/>
    <property type="evidence" value="ECO:0007669"/>
    <property type="project" value="UniProtKB-SubCell"/>
</dbReference>
<dbReference type="PROSITE" id="PS50026">
    <property type="entry name" value="EGF_3"/>
    <property type="match status" value="7"/>
</dbReference>
<dbReference type="InterPro" id="IPR036084">
    <property type="entry name" value="Ser_inhib-like_sf"/>
</dbReference>
<dbReference type="Gene3D" id="2.10.25.10">
    <property type="entry name" value="Laminin"/>
    <property type="match status" value="6"/>
</dbReference>
<keyword evidence="15" id="KW-1185">Reference proteome</keyword>
<evidence type="ECO:0000256" key="4">
    <source>
        <dbReference type="ARBA" id="ARBA00022536"/>
    </source>
</evidence>
<dbReference type="PROSITE" id="PS51233">
    <property type="entry name" value="VWFD"/>
    <property type="match status" value="1"/>
</dbReference>
<feature type="domain" description="EGF-like" evidence="11">
    <location>
        <begin position="74"/>
        <end position="114"/>
    </location>
</feature>
<keyword evidence="3" id="KW-0964">Secreted</keyword>
<dbReference type="InterPro" id="IPR052749">
    <property type="entry name" value="Alpha-tectorin"/>
</dbReference>
<evidence type="ECO:0000256" key="7">
    <source>
        <dbReference type="ARBA" id="ARBA00023136"/>
    </source>
</evidence>
<dbReference type="InterPro" id="IPR025155">
    <property type="entry name" value="WxxW_domain"/>
</dbReference>
<dbReference type="InterPro" id="IPR018378">
    <property type="entry name" value="C-type_lectin_CS"/>
</dbReference>
<dbReference type="InterPro" id="IPR018097">
    <property type="entry name" value="EGF_Ca-bd_CS"/>
</dbReference>
<dbReference type="PANTHER" id="PTHR46160">
    <property type="entry name" value="ALPHA-TECTORIN-RELATED"/>
    <property type="match status" value="1"/>
</dbReference>
<dbReference type="Pfam" id="PF12714">
    <property type="entry name" value="TILa"/>
    <property type="match status" value="1"/>
</dbReference>
<organism evidence="14 15">
    <name type="scientific">Paralvinella palmiformis</name>
    <dbReference type="NCBI Taxonomy" id="53620"/>
    <lineage>
        <taxon>Eukaryota</taxon>
        <taxon>Metazoa</taxon>
        <taxon>Spiralia</taxon>
        <taxon>Lophotrochozoa</taxon>
        <taxon>Annelida</taxon>
        <taxon>Polychaeta</taxon>
        <taxon>Sedentaria</taxon>
        <taxon>Canalipalpata</taxon>
        <taxon>Terebellida</taxon>
        <taxon>Terebelliformia</taxon>
        <taxon>Alvinellidae</taxon>
        <taxon>Paralvinella</taxon>
    </lineage>
</organism>
<dbReference type="EMBL" id="JAODUP010000662">
    <property type="protein sequence ID" value="KAK2145704.1"/>
    <property type="molecule type" value="Genomic_DNA"/>
</dbReference>
<dbReference type="Pfam" id="PF07645">
    <property type="entry name" value="EGF_CA"/>
    <property type="match status" value="1"/>
</dbReference>
<dbReference type="Pfam" id="PF12947">
    <property type="entry name" value="EGF_3"/>
    <property type="match status" value="3"/>
</dbReference>
<dbReference type="InterPro" id="IPR001846">
    <property type="entry name" value="VWF_type-D"/>
</dbReference>
<evidence type="ECO:0000256" key="2">
    <source>
        <dbReference type="ARBA" id="ARBA00004613"/>
    </source>
</evidence>
<dbReference type="SMART" id="SM00034">
    <property type="entry name" value="CLECT"/>
    <property type="match status" value="3"/>
</dbReference>
<feature type="domain" description="EGF-like" evidence="11">
    <location>
        <begin position="620"/>
        <end position="665"/>
    </location>
</feature>
<evidence type="ECO:0000313" key="14">
    <source>
        <dbReference type="EMBL" id="KAK2145704.1"/>
    </source>
</evidence>
<keyword evidence="6" id="KW-0677">Repeat</keyword>
<dbReference type="SMART" id="SM00216">
    <property type="entry name" value="VWD"/>
    <property type="match status" value="1"/>
</dbReference>
<dbReference type="Pfam" id="PF00094">
    <property type="entry name" value="VWD"/>
    <property type="match status" value="1"/>
</dbReference>
<dbReference type="SUPFAM" id="SSF57567">
    <property type="entry name" value="Serine protease inhibitors"/>
    <property type="match status" value="1"/>
</dbReference>
<evidence type="ECO:0000256" key="8">
    <source>
        <dbReference type="ARBA" id="ARBA00023157"/>
    </source>
</evidence>
<dbReference type="InterPro" id="IPR000742">
    <property type="entry name" value="EGF"/>
</dbReference>
<dbReference type="InterPro" id="IPR014853">
    <property type="entry name" value="VWF/SSPO/ZAN-like_Cys-rich_dom"/>
</dbReference>
<comment type="caution">
    <text evidence="14">The sequence shown here is derived from an EMBL/GenBank/DDBJ whole genome shotgun (WGS) entry which is preliminary data.</text>
</comment>
<keyword evidence="8" id="KW-1015">Disulfide bond</keyword>
<dbReference type="InterPro" id="IPR036056">
    <property type="entry name" value="Fibrinogen-like_C"/>
</dbReference>
<keyword evidence="5" id="KW-0732">Signal</keyword>